<dbReference type="Proteomes" id="UP001162992">
    <property type="component" value="Chromosome 10"/>
</dbReference>
<sequence>MIAGYAQNGLGKEALGLYEQMKQEVVQPDNVTFVLLLKACGSLEALEQGKQLHSDIIKRGFQSDVIVGNTLVDMYAKCGSTEDARVNCSTT</sequence>
<name>A0ACC2CFE2_DIPCM</name>
<comment type="caution">
    <text evidence="1">The sequence shown here is derived from an EMBL/GenBank/DDBJ whole genome shotgun (WGS) entry which is preliminary data.</text>
</comment>
<evidence type="ECO:0000313" key="1">
    <source>
        <dbReference type="EMBL" id="KAJ7540609.1"/>
    </source>
</evidence>
<keyword evidence="2" id="KW-1185">Reference proteome</keyword>
<dbReference type="EMBL" id="CM055101">
    <property type="protein sequence ID" value="KAJ7540609.1"/>
    <property type="molecule type" value="Genomic_DNA"/>
</dbReference>
<protein>
    <submittedName>
        <fullName evidence="1">Uncharacterized protein</fullName>
    </submittedName>
</protein>
<organism evidence="1 2">
    <name type="scientific">Diphasiastrum complanatum</name>
    <name type="common">Issler's clubmoss</name>
    <name type="synonym">Lycopodium complanatum</name>
    <dbReference type="NCBI Taxonomy" id="34168"/>
    <lineage>
        <taxon>Eukaryota</taxon>
        <taxon>Viridiplantae</taxon>
        <taxon>Streptophyta</taxon>
        <taxon>Embryophyta</taxon>
        <taxon>Tracheophyta</taxon>
        <taxon>Lycopodiopsida</taxon>
        <taxon>Lycopodiales</taxon>
        <taxon>Lycopodiaceae</taxon>
        <taxon>Lycopodioideae</taxon>
        <taxon>Diphasiastrum</taxon>
    </lineage>
</organism>
<reference evidence="2" key="1">
    <citation type="journal article" date="2024" name="Proc. Natl. Acad. Sci. U.S.A.">
        <title>Extraordinary preservation of gene collinearity over three hundred million years revealed in homosporous lycophytes.</title>
        <authorList>
            <person name="Li C."/>
            <person name="Wickell D."/>
            <person name="Kuo L.Y."/>
            <person name="Chen X."/>
            <person name="Nie B."/>
            <person name="Liao X."/>
            <person name="Peng D."/>
            <person name="Ji J."/>
            <person name="Jenkins J."/>
            <person name="Williams M."/>
            <person name="Shu S."/>
            <person name="Plott C."/>
            <person name="Barry K."/>
            <person name="Rajasekar S."/>
            <person name="Grimwood J."/>
            <person name="Han X."/>
            <person name="Sun S."/>
            <person name="Hou Z."/>
            <person name="He W."/>
            <person name="Dai G."/>
            <person name="Sun C."/>
            <person name="Schmutz J."/>
            <person name="Leebens-Mack J.H."/>
            <person name="Li F.W."/>
            <person name="Wang L."/>
        </authorList>
    </citation>
    <scope>NUCLEOTIDE SEQUENCE [LARGE SCALE GENOMIC DNA]</scope>
    <source>
        <strain evidence="2">cv. PW_Plant_1</strain>
    </source>
</reference>
<accession>A0ACC2CFE2</accession>
<gene>
    <name evidence="1" type="ORF">O6H91_10G022800</name>
</gene>
<proteinExistence type="predicted"/>
<evidence type="ECO:0000313" key="2">
    <source>
        <dbReference type="Proteomes" id="UP001162992"/>
    </source>
</evidence>